<gene>
    <name evidence="8" type="ORF">J5N97_006822</name>
</gene>
<dbReference type="EMBL" id="JAGGNH010000001">
    <property type="protein sequence ID" value="KAJ0988466.1"/>
    <property type="molecule type" value="Genomic_DNA"/>
</dbReference>
<keyword evidence="2" id="KW-0805">Transcription regulation</keyword>
<dbReference type="Pfam" id="PF02042">
    <property type="entry name" value="RWP-RK"/>
    <property type="match status" value="1"/>
</dbReference>
<evidence type="ECO:0000256" key="3">
    <source>
        <dbReference type="ARBA" id="ARBA00023054"/>
    </source>
</evidence>
<evidence type="ECO:0000259" key="7">
    <source>
        <dbReference type="PROSITE" id="PS51519"/>
    </source>
</evidence>
<keyword evidence="3" id="KW-0175">Coiled coil</keyword>
<evidence type="ECO:0000313" key="8">
    <source>
        <dbReference type="EMBL" id="KAJ0988466.1"/>
    </source>
</evidence>
<dbReference type="PANTHER" id="PTHR46373:SF5">
    <property type="entry name" value="RWP-RK DOMAIN PROTEIN"/>
    <property type="match status" value="1"/>
</dbReference>
<organism evidence="8 9">
    <name type="scientific">Dioscorea zingiberensis</name>
    <dbReference type="NCBI Taxonomy" id="325984"/>
    <lineage>
        <taxon>Eukaryota</taxon>
        <taxon>Viridiplantae</taxon>
        <taxon>Streptophyta</taxon>
        <taxon>Embryophyta</taxon>
        <taxon>Tracheophyta</taxon>
        <taxon>Spermatophyta</taxon>
        <taxon>Magnoliopsida</taxon>
        <taxon>Liliopsida</taxon>
        <taxon>Dioscoreales</taxon>
        <taxon>Dioscoreaceae</taxon>
        <taxon>Dioscorea</taxon>
    </lineage>
</organism>
<keyword evidence="4" id="KW-0238">DNA-binding</keyword>
<sequence>MDEFDIINCEPFDPSFTPPIQLPSISDEILELFQLPDPVQGSEPPLPELGNDIQCHMNGGEGGIVHEDQNNNFASLVSSVQLDCSACHVLREVVHTNGEKSMKLAIHGGIGVFYHAVIDVYLNTNGLSMAMEKSFFDFSTQTYDGVKRFLVEYGQLRVLDRYIIMQDSLSSFFDALCVRMSYDQCDAIPRSEPQMPEPGLCQSRPAEINVTRNPIQNPRSRISVQRERTGMLQLTDLAEYFHLPIAEASKELSLCTTAIKKICRKYGMRRWPYRKVKSIDKMISNLLNKTGPEDTQNLAEIEKLRERRAQICAGNI</sequence>
<evidence type="ECO:0000256" key="1">
    <source>
        <dbReference type="ARBA" id="ARBA00004049"/>
    </source>
</evidence>
<reference evidence="8" key="1">
    <citation type="submission" date="2021-03" db="EMBL/GenBank/DDBJ databases">
        <authorList>
            <person name="Li Z."/>
            <person name="Yang C."/>
        </authorList>
    </citation>
    <scope>NUCLEOTIDE SEQUENCE</scope>
    <source>
        <strain evidence="8">Dzin_1.0</strain>
        <tissue evidence="8">Leaf</tissue>
    </source>
</reference>
<comment type="caution">
    <text evidence="8">The sequence shown here is derived from an EMBL/GenBank/DDBJ whole genome shotgun (WGS) entry which is preliminary data.</text>
</comment>
<dbReference type="PROSITE" id="PS51519">
    <property type="entry name" value="RWP_RK"/>
    <property type="match status" value="1"/>
</dbReference>
<feature type="domain" description="RWP-RK" evidence="7">
    <location>
        <begin position="212"/>
        <end position="301"/>
    </location>
</feature>
<dbReference type="InterPro" id="IPR003035">
    <property type="entry name" value="RWP-RK_dom"/>
</dbReference>
<dbReference type="OrthoDB" id="6270329at2759"/>
<dbReference type="InterPro" id="IPR044607">
    <property type="entry name" value="RKD-like"/>
</dbReference>
<proteinExistence type="predicted"/>
<protein>
    <recommendedName>
        <fullName evidence="7">RWP-RK domain-containing protein</fullName>
    </recommendedName>
</protein>
<evidence type="ECO:0000256" key="6">
    <source>
        <dbReference type="ARBA" id="ARBA00023242"/>
    </source>
</evidence>
<dbReference type="PANTHER" id="PTHR46373">
    <property type="entry name" value="PROTEIN RKD4"/>
    <property type="match status" value="1"/>
</dbReference>
<reference evidence="8" key="2">
    <citation type="journal article" date="2022" name="Hortic Res">
        <title>The genome of Dioscorea zingiberensis sheds light on the biosynthesis, origin and evolution of the medicinally important diosgenin saponins.</title>
        <authorList>
            <person name="Li Y."/>
            <person name="Tan C."/>
            <person name="Li Z."/>
            <person name="Guo J."/>
            <person name="Li S."/>
            <person name="Chen X."/>
            <person name="Wang C."/>
            <person name="Dai X."/>
            <person name="Yang H."/>
            <person name="Song W."/>
            <person name="Hou L."/>
            <person name="Xu J."/>
            <person name="Tong Z."/>
            <person name="Xu A."/>
            <person name="Yuan X."/>
            <person name="Wang W."/>
            <person name="Yang Q."/>
            <person name="Chen L."/>
            <person name="Sun Z."/>
            <person name="Wang K."/>
            <person name="Pan B."/>
            <person name="Chen J."/>
            <person name="Bao Y."/>
            <person name="Liu F."/>
            <person name="Qi X."/>
            <person name="Gang D.R."/>
            <person name="Wen J."/>
            <person name="Li J."/>
        </authorList>
    </citation>
    <scope>NUCLEOTIDE SEQUENCE</scope>
    <source>
        <strain evidence="8">Dzin_1.0</strain>
    </source>
</reference>
<evidence type="ECO:0000256" key="2">
    <source>
        <dbReference type="ARBA" id="ARBA00023015"/>
    </source>
</evidence>
<dbReference type="AlphaFoldDB" id="A0A9D5DAX2"/>
<evidence type="ECO:0000256" key="5">
    <source>
        <dbReference type="ARBA" id="ARBA00023163"/>
    </source>
</evidence>
<keyword evidence="6" id="KW-0539">Nucleus</keyword>
<keyword evidence="5" id="KW-0804">Transcription</keyword>
<evidence type="ECO:0000313" key="9">
    <source>
        <dbReference type="Proteomes" id="UP001085076"/>
    </source>
</evidence>
<dbReference type="GO" id="GO:0003677">
    <property type="term" value="F:DNA binding"/>
    <property type="evidence" value="ECO:0007669"/>
    <property type="project" value="UniProtKB-KW"/>
</dbReference>
<comment type="function">
    <text evidence="1">Putative transcription factor.</text>
</comment>
<keyword evidence="9" id="KW-1185">Reference proteome</keyword>
<evidence type="ECO:0000256" key="4">
    <source>
        <dbReference type="ARBA" id="ARBA00023125"/>
    </source>
</evidence>
<dbReference type="GO" id="GO:0003700">
    <property type="term" value="F:DNA-binding transcription factor activity"/>
    <property type="evidence" value="ECO:0007669"/>
    <property type="project" value="InterPro"/>
</dbReference>
<accession>A0A9D5DAX2</accession>
<name>A0A9D5DAX2_9LILI</name>
<dbReference type="Proteomes" id="UP001085076">
    <property type="component" value="Miscellaneous, Linkage group lg01"/>
</dbReference>